<dbReference type="OMA" id="IWDIRPY"/>
<dbReference type="OrthoDB" id="1068471at2759"/>
<keyword evidence="4" id="KW-0508">mRNA splicing</keyword>
<dbReference type="Proteomes" id="UP000281549">
    <property type="component" value="Unassembled WGS sequence"/>
</dbReference>
<proteinExistence type="predicted"/>
<keyword evidence="2" id="KW-0507">mRNA processing</keyword>
<dbReference type="GO" id="GO:0006397">
    <property type="term" value="P:mRNA processing"/>
    <property type="evidence" value="ECO:0007669"/>
    <property type="project" value="UniProtKB-KW"/>
</dbReference>
<dbReference type="CDD" id="cd00200">
    <property type="entry name" value="WD40"/>
    <property type="match status" value="1"/>
</dbReference>
<accession>A0A075AUF2</accession>
<dbReference type="InterPro" id="IPR052234">
    <property type="entry name" value="U5_snRNP_Component"/>
</dbReference>
<dbReference type="STRING" id="988480.A0A075AUF2"/>
<dbReference type="EMBL" id="KE561184">
    <property type="protein sequence ID" value="EPZ32122.1"/>
    <property type="molecule type" value="Genomic_DNA"/>
</dbReference>
<evidence type="ECO:0000313" key="8">
    <source>
        <dbReference type="Proteomes" id="UP000030755"/>
    </source>
</evidence>
<evidence type="ECO:0000256" key="4">
    <source>
        <dbReference type="ARBA" id="ARBA00023187"/>
    </source>
</evidence>
<name>A0A075AUF2_ROZAC</name>
<dbReference type="HOGENOM" id="CLU_000288_57_2_1"/>
<evidence type="ECO:0000313" key="9">
    <source>
        <dbReference type="Proteomes" id="UP000281549"/>
    </source>
</evidence>
<dbReference type="GO" id="GO:0003723">
    <property type="term" value="F:RNA binding"/>
    <property type="evidence" value="ECO:0007669"/>
    <property type="project" value="TreeGrafter"/>
</dbReference>
<dbReference type="InterPro" id="IPR001680">
    <property type="entry name" value="WD40_rpt"/>
</dbReference>
<feature type="repeat" description="WD" evidence="5">
    <location>
        <begin position="53"/>
        <end position="81"/>
    </location>
</feature>
<gene>
    <name evidence="6" type="ORF">O9G_002617</name>
    <name evidence="7" type="ORF">ROZALSC1DRAFT_27273</name>
</gene>
<feature type="repeat" description="WD" evidence="5">
    <location>
        <begin position="196"/>
        <end position="230"/>
    </location>
</feature>
<dbReference type="InterPro" id="IPR015943">
    <property type="entry name" value="WD40/YVTN_repeat-like_dom_sf"/>
</dbReference>
<evidence type="ECO:0000256" key="2">
    <source>
        <dbReference type="ARBA" id="ARBA00022664"/>
    </source>
</evidence>
<keyword evidence="3" id="KW-0677">Repeat</keyword>
<sequence>MDKRKAEMQVSIDVKKPKVAETSIVKTFNSKGKQIQSIQVKRTSGLKSPIMLLTGHESDILTTRFSPCGNYLASGSFDKTICKHFIISRIVLWNVYGECTNFNVMRGQNGAILELDWSPNSERIFTACSDKTVGIYDVIVGKNIRKLKGHQNIINSVNCLRREPHLIVSGSDDKMINIWDQRQKEPVSTFTQRFQITSVSFGQVGDLVFAGSLDNDITAWDIRNQNISYKLNGHIDTITGLRLSPDGMNILSASMDHSVRLWDVKPYASGNRCLKIFEGAPHGHEKNLIRPSWSHDAQRVACGSADRTVLVWDVPSRKILYKLPGHKGCVNEVDFHPEEPIIASCSADRQIFLGEIEPSYSESFKKSGRGPYDQKNRQCFKIFAVHRRKGQ</sequence>
<dbReference type="InterPro" id="IPR019775">
    <property type="entry name" value="WD40_repeat_CS"/>
</dbReference>
<feature type="repeat" description="WD" evidence="5">
    <location>
        <begin position="105"/>
        <end position="146"/>
    </location>
</feature>
<dbReference type="PANTHER" id="PTHR44006:SF1">
    <property type="entry name" value="U5 SMALL NUCLEAR RIBONUCLEOPROTEIN 40 KDA PROTEIN"/>
    <property type="match status" value="1"/>
</dbReference>
<dbReference type="Gene3D" id="2.130.10.10">
    <property type="entry name" value="YVTN repeat-like/Quinoprotein amine dehydrogenase"/>
    <property type="match status" value="1"/>
</dbReference>
<dbReference type="GO" id="GO:0005682">
    <property type="term" value="C:U5 snRNP"/>
    <property type="evidence" value="ECO:0007669"/>
    <property type="project" value="EnsemblFungi"/>
</dbReference>
<evidence type="ECO:0000256" key="1">
    <source>
        <dbReference type="ARBA" id="ARBA00022574"/>
    </source>
</evidence>
<dbReference type="PRINTS" id="PR00320">
    <property type="entry name" value="GPROTEINBRPT"/>
</dbReference>
<dbReference type="AlphaFoldDB" id="A0A075AUF2"/>
<dbReference type="EMBL" id="ML004966">
    <property type="protein sequence ID" value="RKP21320.1"/>
    <property type="molecule type" value="Genomic_DNA"/>
</dbReference>
<feature type="repeat" description="WD" evidence="5">
    <location>
        <begin position="231"/>
        <end position="265"/>
    </location>
</feature>
<evidence type="ECO:0000313" key="6">
    <source>
        <dbReference type="EMBL" id="EPZ32122.1"/>
    </source>
</evidence>
<dbReference type="Proteomes" id="UP000030755">
    <property type="component" value="Unassembled WGS sequence"/>
</dbReference>
<reference evidence="6 8" key="1">
    <citation type="journal article" date="2013" name="Curr. Biol.">
        <title>Shared signatures of parasitism and phylogenomics unite Cryptomycota and microsporidia.</title>
        <authorList>
            <person name="James T.Y."/>
            <person name="Pelin A."/>
            <person name="Bonen L."/>
            <person name="Ahrendt S."/>
            <person name="Sain D."/>
            <person name="Corradi N."/>
            <person name="Stajich J.E."/>
        </authorList>
    </citation>
    <scope>NUCLEOTIDE SEQUENCE [LARGE SCALE GENOMIC DNA]</scope>
    <source>
        <strain evidence="6">CSF55</strain>
        <strain evidence="6">CSF55</strain>
    </source>
</reference>
<evidence type="ECO:0000256" key="3">
    <source>
        <dbReference type="ARBA" id="ARBA00022737"/>
    </source>
</evidence>
<organism evidence="6 8">
    <name type="scientific">Rozella allomycis (strain CSF55)</name>
    <dbReference type="NCBI Taxonomy" id="988480"/>
    <lineage>
        <taxon>Eukaryota</taxon>
        <taxon>Fungi</taxon>
        <taxon>Fungi incertae sedis</taxon>
        <taxon>Cryptomycota</taxon>
        <taxon>Cryptomycota incertae sedis</taxon>
        <taxon>Rozella</taxon>
    </lineage>
</organism>
<dbReference type="InterPro" id="IPR020472">
    <property type="entry name" value="WD40_PAC1"/>
</dbReference>
<dbReference type="GO" id="GO:0071013">
    <property type="term" value="C:catalytic step 2 spliceosome"/>
    <property type="evidence" value="ECO:0007669"/>
    <property type="project" value="TreeGrafter"/>
</dbReference>
<reference evidence="9" key="2">
    <citation type="journal article" date="2018" name="Nat. Microbiol.">
        <title>Leveraging single-cell genomics to expand the fungal tree of life.</title>
        <authorList>
            <person name="Ahrendt S.R."/>
            <person name="Quandt C.A."/>
            <person name="Ciobanu D."/>
            <person name="Clum A."/>
            <person name="Salamov A."/>
            <person name="Andreopoulos B."/>
            <person name="Cheng J.F."/>
            <person name="Woyke T."/>
            <person name="Pelin A."/>
            <person name="Henrissat B."/>
            <person name="Reynolds N.K."/>
            <person name="Benny G.L."/>
            <person name="Smith M.E."/>
            <person name="James T.Y."/>
            <person name="Grigoriev I.V."/>
        </authorList>
    </citation>
    <scope>NUCLEOTIDE SEQUENCE [LARGE SCALE GENOMIC DNA]</scope>
    <source>
        <strain evidence="9">CSF55</strain>
    </source>
</reference>
<feature type="repeat" description="WD" evidence="5">
    <location>
        <begin position="281"/>
        <end position="322"/>
    </location>
</feature>
<dbReference type="PROSITE" id="PS00678">
    <property type="entry name" value="WD_REPEATS_1"/>
    <property type="match status" value="2"/>
</dbReference>
<dbReference type="GO" id="GO:0008380">
    <property type="term" value="P:RNA splicing"/>
    <property type="evidence" value="ECO:0007669"/>
    <property type="project" value="UniProtKB-KW"/>
</dbReference>
<feature type="repeat" description="WD" evidence="5">
    <location>
        <begin position="147"/>
        <end position="189"/>
    </location>
</feature>
<protein>
    <submittedName>
        <fullName evidence="7">Wd-repeat protein</fullName>
    </submittedName>
</protein>
<dbReference type="SUPFAM" id="SSF50978">
    <property type="entry name" value="WD40 repeat-like"/>
    <property type="match status" value="1"/>
</dbReference>
<dbReference type="PANTHER" id="PTHR44006">
    <property type="entry name" value="U5 SMALL NUCLEAR RIBONUCLEOPROTEIN 40 KDA PROTEIN"/>
    <property type="match status" value="1"/>
</dbReference>
<dbReference type="GO" id="GO:0071014">
    <property type="term" value="C:post-mRNA release spliceosomal complex"/>
    <property type="evidence" value="ECO:0007669"/>
    <property type="project" value="EnsemblFungi"/>
</dbReference>
<evidence type="ECO:0000256" key="5">
    <source>
        <dbReference type="PROSITE-ProRule" id="PRU00221"/>
    </source>
</evidence>
<keyword evidence="1 5" id="KW-0853">WD repeat</keyword>
<evidence type="ECO:0000313" key="7">
    <source>
        <dbReference type="EMBL" id="RKP21320.1"/>
    </source>
</evidence>
<dbReference type="InterPro" id="IPR036322">
    <property type="entry name" value="WD40_repeat_dom_sf"/>
</dbReference>
<reference evidence="7" key="3">
    <citation type="submission" date="2018-08" db="EMBL/GenBank/DDBJ databases">
        <title>Leveraging single-cell genomics to expand the Fungal Tree of Life.</title>
        <authorList>
            <consortium name="DOE Joint Genome Institute"/>
            <person name="Ahrendt S.R."/>
            <person name="Quandt C.A."/>
            <person name="Ciobanu D."/>
            <person name="Clum A."/>
            <person name="Salamov A."/>
            <person name="Andreopoulos B."/>
            <person name="Cheng J.-F."/>
            <person name="Woyke T."/>
            <person name="Pelin A."/>
            <person name="Henrissat B."/>
            <person name="Reynolds N."/>
            <person name="Benny G.L."/>
            <person name="Smith M.E."/>
            <person name="James T.Y."/>
            <person name="Grigoriev I.V."/>
        </authorList>
    </citation>
    <scope>NUCLEOTIDE SEQUENCE</scope>
    <source>
        <strain evidence="7">CSF55</strain>
    </source>
</reference>
<dbReference type="Pfam" id="PF00400">
    <property type="entry name" value="WD40"/>
    <property type="match status" value="7"/>
</dbReference>
<dbReference type="PROSITE" id="PS50082">
    <property type="entry name" value="WD_REPEATS_2"/>
    <property type="match status" value="6"/>
</dbReference>
<dbReference type="PROSITE" id="PS50294">
    <property type="entry name" value="WD_REPEATS_REGION"/>
    <property type="match status" value="3"/>
</dbReference>
<dbReference type="SMART" id="SM00320">
    <property type="entry name" value="WD40"/>
    <property type="match status" value="7"/>
</dbReference>
<keyword evidence="8" id="KW-1185">Reference proteome</keyword>